<dbReference type="EC" id="4.2.1.10" evidence="4"/>
<comment type="pathway">
    <text evidence="4">Metabolic intermediate biosynthesis; chorismate biosynthesis; chorismate from D-erythrose 4-phosphate and phosphoenolpyruvate: step 3/7.</text>
</comment>
<dbReference type="PROSITE" id="PS01028">
    <property type="entry name" value="DEHYDROQUINASE_I"/>
    <property type="match status" value="1"/>
</dbReference>
<dbReference type="Gene3D" id="3.20.20.70">
    <property type="entry name" value="Aldolase class I"/>
    <property type="match status" value="1"/>
</dbReference>
<dbReference type="GO" id="GO:0009073">
    <property type="term" value="P:aromatic amino acid family biosynthetic process"/>
    <property type="evidence" value="ECO:0007669"/>
    <property type="project" value="UniProtKB-KW"/>
</dbReference>
<dbReference type="GO" id="GO:0009423">
    <property type="term" value="P:chorismate biosynthetic process"/>
    <property type="evidence" value="ECO:0007669"/>
    <property type="project" value="UniProtKB-UniRule"/>
</dbReference>
<comment type="similarity">
    <text evidence="4">Belongs to the type-I 3-dehydroquinase family.</text>
</comment>
<dbReference type="EMBL" id="QZAB01000221">
    <property type="protein sequence ID" value="RQD87862.1"/>
    <property type="molecule type" value="Genomic_DNA"/>
</dbReference>
<comment type="catalytic activity">
    <reaction evidence="1 4">
        <text>3-dehydroquinate = 3-dehydroshikimate + H2O</text>
        <dbReference type="Rhea" id="RHEA:21096"/>
        <dbReference type="ChEBI" id="CHEBI:15377"/>
        <dbReference type="ChEBI" id="CHEBI:16630"/>
        <dbReference type="ChEBI" id="CHEBI:32364"/>
        <dbReference type="EC" id="4.2.1.10"/>
    </reaction>
</comment>
<evidence type="ECO:0000256" key="1">
    <source>
        <dbReference type="ARBA" id="ARBA00001864"/>
    </source>
</evidence>
<dbReference type="InterPro" id="IPR001381">
    <property type="entry name" value="DHquinase_I"/>
</dbReference>
<feature type="active site" description="Schiff-base intermediate with substrate" evidence="4">
    <location>
        <position position="155"/>
    </location>
</feature>
<comment type="caution">
    <text evidence="5">The sequence shown here is derived from an EMBL/GenBank/DDBJ whole genome shotgun (WGS) entry which is preliminary data.</text>
</comment>
<dbReference type="CDD" id="cd00502">
    <property type="entry name" value="DHQase_I"/>
    <property type="match status" value="1"/>
</dbReference>
<gene>
    <name evidence="4 5" type="primary">aroD</name>
    <name evidence="5" type="ORF">D5R95_03235</name>
</gene>
<dbReference type="InterPro" id="IPR013785">
    <property type="entry name" value="Aldolase_TIM"/>
</dbReference>
<dbReference type="Pfam" id="PF01487">
    <property type="entry name" value="DHquinase_I"/>
    <property type="match status" value="1"/>
</dbReference>
<sequence>MDKGHVKYPLIIASISDNVLDQAICAKKMGATALEFRIDLMEPYSVEELMKLITSIKDKTELTCIATNRSSIEGGSWKGSENERLSILSSISSRVDYIDLELSTDEQVLVEVIKEIKKNKSKVILSYHNFESTPPNSDLQHLINRSATLRADITKIAVMPLGKEDVIRLLQVTLNTEHKICAISMGEIGKHSRIIAPIYGSVLTYGYVNNPTAPGQVRIDKLKEIIEWIT</sequence>
<dbReference type="NCBIfam" id="TIGR01093">
    <property type="entry name" value="aroD"/>
    <property type="match status" value="1"/>
</dbReference>
<keyword evidence="2 4" id="KW-0456">Lyase</keyword>
<dbReference type="UniPathway" id="UPA00053">
    <property type="reaction ID" value="UER00086"/>
</dbReference>
<comment type="function">
    <text evidence="4">Involved in the third step of the chorismate pathway, which leads to the biosynthesis of aromatic amino acids. Catalyzes the cis-dehydration of 3-dehydroquinate (DHQ) and introduces the first double bond of the aromatic ring to yield 3-dehydroshikimate.</text>
</comment>
<feature type="binding site" evidence="4">
    <location>
        <position position="14"/>
    </location>
    <ligand>
        <name>3-dehydroquinate</name>
        <dbReference type="ChEBI" id="CHEBI:32364"/>
    </ligand>
</feature>
<name>A0A424Z144_9EURY</name>
<evidence type="ECO:0000313" key="6">
    <source>
        <dbReference type="Proteomes" id="UP000284763"/>
    </source>
</evidence>
<dbReference type="AlphaFoldDB" id="A0A424Z144"/>
<dbReference type="FunFam" id="3.20.20.70:FF:000047">
    <property type="entry name" value="3-dehydroquinate dehydratase"/>
    <property type="match status" value="1"/>
</dbReference>
<keyword evidence="4" id="KW-0028">Amino-acid biosynthesis</keyword>
<evidence type="ECO:0000256" key="4">
    <source>
        <dbReference type="HAMAP-Rule" id="MF_00214"/>
    </source>
</evidence>
<dbReference type="HAMAP" id="MF_00214">
    <property type="entry name" value="AroD"/>
    <property type="match status" value="1"/>
</dbReference>
<dbReference type="GO" id="GO:0008652">
    <property type="term" value="P:amino acid biosynthetic process"/>
    <property type="evidence" value="ECO:0007669"/>
    <property type="project" value="UniProtKB-KW"/>
</dbReference>
<reference evidence="5 6" key="1">
    <citation type="submission" date="2018-08" db="EMBL/GenBank/DDBJ databases">
        <title>The metabolism and importance of syntrophic acetate oxidation coupled to methane or sulfide production in haloalkaline environments.</title>
        <authorList>
            <person name="Timmers P.H.A."/>
            <person name="Vavourakis C.D."/>
            <person name="Sorokin D.Y."/>
            <person name="Sinninghe Damste J.S."/>
            <person name="Muyzer G."/>
            <person name="Stams A.J.M."/>
            <person name="Plugge C.M."/>
        </authorList>
    </citation>
    <scope>NUCLEOTIDE SEQUENCE [LARGE SCALE GENOMIC DNA]</scope>
    <source>
        <strain evidence="5">MSAO_Arc3</strain>
    </source>
</reference>
<dbReference type="RefSeq" id="WP_259133818.1">
    <property type="nucleotide sequence ID" value="NZ_JANUCS010000003.1"/>
</dbReference>
<protein>
    <recommendedName>
        <fullName evidence="4">3-dehydroquinate dehydratase</fullName>
        <shortName evidence="4">3-dehydroquinase</shortName>
        <ecNumber evidence="4">4.2.1.10</ecNumber>
    </recommendedName>
    <alternativeName>
        <fullName evidence="4">Type I DHQase</fullName>
    </alternativeName>
    <alternativeName>
        <fullName evidence="4">Type I dehydroquinase</fullName>
        <shortName evidence="4">DHQ1</shortName>
    </alternativeName>
</protein>
<accession>A0A424Z144</accession>
<evidence type="ECO:0000313" key="5">
    <source>
        <dbReference type="EMBL" id="RQD87862.1"/>
    </source>
</evidence>
<evidence type="ECO:0000256" key="2">
    <source>
        <dbReference type="ARBA" id="ARBA00023239"/>
    </source>
</evidence>
<feature type="binding site" evidence="4">
    <location>
        <position position="193"/>
    </location>
    <ligand>
        <name>3-dehydroquinate</name>
        <dbReference type="ChEBI" id="CHEBI:32364"/>
    </ligand>
</feature>
<keyword evidence="4" id="KW-0057">Aromatic amino acid biosynthesis</keyword>
<comment type="subunit">
    <text evidence="4">Homodimer.</text>
</comment>
<dbReference type="SUPFAM" id="SSF51569">
    <property type="entry name" value="Aldolase"/>
    <property type="match status" value="1"/>
</dbReference>
<feature type="binding site" evidence="4">
    <location>
        <position position="216"/>
    </location>
    <ligand>
        <name>3-dehydroquinate</name>
        <dbReference type="ChEBI" id="CHEBI:32364"/>
    </ligand>
</feature>
<feature type="binding site" evidence="4">
    <location>
        <begin position="35"/>
        <end position="37"/>
    </location>
    <ligand>
        <name>3-dehydroquinate</name>
        <dbReference type="ChEBI" id="CHEBI:32364"/>
    </ligand>
</feature>
<organism evidence="5 6">
    <name type="scientific">Methanosalsum natronophilum</name>
    <dbReference type="NCBI Taxonomy" id="768733"/>
    <lineage>
        <taxon>Archaea</taxon>
        <taxon>Methanobacteriati</taxon>
        <taxon>Methanobacteriota</taxon>
        <taxon>Stenosarchaea group</taxon>
        <taxon>Methanomicrobia</taxon>
        <taxon>Methanosarcinales</taxon>
        <taxon>Methanosarcinaceae</taxon>
        <taxon>Methanosalsum</taxon>
    </lineage>
</organism>
<dbReference type="InterPro" id="IPR018508">
    <property type="entry name" value="3-dehydroquinate_DH_AS"/>
</dbReference>
<keyword evidence="3 4" id="KW-0704">Schiff base</keyword>
<dbReference type="GO" id="GO:0046279">
    <property type="term" value="P:3,4-dihydroxybenzoate biosynthetic process"/>
    <property type="evidence" value="ECO:0007669"/>
    <property type="project" value="TreeGrafter"/>
</dbReference>
<feature type="binding site" evidence="4">
    <location>
        <position position="212"/>
    </location>
    <ligand>
        <name>3-dehydroquinate</name>
        <dbReference type="ChEBI" id="CHEBI:32364"/>
    </ligand>
</feature>
<dbReference type="PANTHER" id="PTHR43699:SF1">
    <property type="entry name" value="3-DEHYDROQUINATE DEHYDRATASE"/>
    <property type="match status" value="1"/>
</dbReference>
<proteinExistence type="inferred from homology"/>
<dbReference type="GO" id="GO:0003855">
    <property type="term" value="F:3-dehydroquinate dehydratase activity"/>
    <property type="evidence" value="ECO:0007669"/>
    <property type="project" value="UniProtKB-UniRule"/>
</dbReference>
<dbReference type="InterPro" id="IPR050146">
    <property type="entry name" value="Type-I_3-dehydroquinase"/>
</dbReference>
<feature type="binding site" evidence="4">
    <location>
        <position position="69"/>
    </location>
    <ligand>
        <name>3-dehydroquinate</name>
        <dbReference type="ChEBI" id="CHEBI:32364"/>
    </ligand>
</feature>
<dbReference type="PANTHER" id="PTHR43699">
    <property type="entry name" value="3-DEHYDROQUINATE DEHYDRATASE"/>
    <property type="match status" value="1"/>
</dbReference>
<dbReference type="Proteomes" id="UP000284763">
    <property type="component" value="Unassembled WGS sequence"/>
</dbReference>
<feature type="active site" description="Proton donor/acceptor" evidence="4">
    <location>
        <position position="128"/>
    </location>
</feature>
<evidence type="ECO:0000256" key="3">
    <source>
        <dbReference type="ARBA" id="ARBA00023270"/>
    </source>
</evidence>